<comment type="caution">
    <text evidence="2">The sequence shown here is derived from an EMBL/GenBank/DDBJ whole genome shotgun (WGS) entry which is preliminary data.</text>
</comment>
<dbReference type="SUPFAM" id="SSF50249">
    <property type="entry name" value="Nucleic acid-binding proteins"/>
    <property type="match status" value="2"/>
</dbReference>
<dbReference type="InterPro" id="IPR012340">
    <property type="entry name" value="NA-bd_OB-fold"/>
</dbReference>
<dbReference type="InterPro" id="IPR050180">
    <property type="entry name" value="RNR_Ribonuclease"/>
</dbReference>
<dbReference type="GO" id="GO:0006402">
    <property type="term" value="P:mRNA catabolic process"/>
    <property type="evidence" value="ECO:0007669"/>
    <property type="project" value="TreeGrafter"/>
</dbReference>
<dbReference type="GO" id="GO:0000175">
    <property type="term" value="F:3'-5'-RNA exonuclease activity"/>
    <property type="evidence" value="ECO:0007669"/>
    <property type="project" value="TreeGrafter"/>
</dbReference>
<dbReference type="InterPro" id="IPR001900">
    <property type="entry name" value="RNase_II/R"/>
</dbReference>
<dbReference type="Pfam" id="PF00773">
    <property type="entry name" value="RNB"/>
    <property type="match status" value="1"/>
</dbReference>
<dbReference type="GO" id="GO:0000932">
    <property type="term" value="C:P-body"/>
    <property type="evidence" value="ECO:0007669"/>
    <property type="project" value="TreeGrafter"/>
</dbReference>
<accession>A0A2T9YHI7</accession>
<gene>
    <name evidence="2" type="ORF">BB561_004214</name>
</gene>
<dbReference type="SMART" id="SM00955">
    <property type="entry name" value="RNB"/>
    <property type="match status" value="1"/>
</dbReference>
<evidence type="ECO:0000313" key="2">
    <source>
        <dbReference type="EMBL" id="PVU91775.1"/>
    </source>
</evidence>
<dbReference type="STRING" id="133385.A0A2T9YHI7"/>
<dbReference type="PANTHER" id="PTHR23355">
    <property type="entry name" value="RIBONUCLEASE"/>
    <property type="match status" value="1"/>
</dbReference>
<keyword evidence="3" id="KW-1185">Reference proteome</keyword>
<dbReference type="PANTHER" id="PTHR23355:SF65">
    <property type="entry name" value="EXORIBONUCLEASE CYT-4, PUTATIVE (AFU_ORTHOLOGUE AFUA_7G01550)-RELATED"/>
    <property type="match status" value="1"/>
</dbReference>
<evidence type="ECO:0000313" key="3">
    <source>
        <dbReference type="Proteomes" id="UP000245383"/>
    </source>
</evidence>
<organism evidence="2 3">
    <name type="scientific">Smittium simulii</name>
    <dbReference type="NCBI Taxonomy" id="133385"/>
    <lineage>
        <taxon>Eukaryota</taxon>
        <taxon>Fungi</taxon>
        <taxon>Fungi incertae sedis</taxon>
        <taxon>Zoopagomycota</taxon>
        <taxon>Kickxellomycotina</taxon>
        <taxon>Harpellomycetes</taxon>
        <taxon>Harpellales</taxon>
        <taxon>Legeriomycetaceae</taxon>
        <taxon>Smittium</taxon>
    </lineage>
</organism>
<protein>
    <recommendedName>
        <fullName evidence="1">RNB domain-containing protein</fullName>
    </recommendedName>
</protein>
<dbReference type="Gene3D" id="2.40.50.690">
    <property type="match status" value="1"/>
</dbReference>
<name>A0A2T9YHI7_9FUNG</name>
<sequence>MANLECKSCSGLTCAVNPSLESSNEPSMHESLVRNVPKPFRFNCFYTKKTFVNDHISTELADKLISEGVLLRATLRSSKNNTDSYATINYVSSSAKNLPDSCSIGSDIYICGPINRNRAAYGDIVAVKLLTELEATKSHSRYVIDHKNKTYKVTPNINADGSTPVANSKYALKKSYYTESTLSDLKPLPYGKIVSILHSPSDQPLVFGKITKISSNGCFLLLSSSSDDFMIHIDDLVKTTDISTSIQSFLEKKPYYIAKKLFWRSQYRFPIAKIIKPLGFLDFENFQNQNILYKYDIFHDSFSDSIIKSIPSDTWSVPKSEFKHRLDLTKECIFTVDPFSSKDLDDAISCWEMGDGLICVGVHIADVSYFIHQGSELDIEAQNRSTTVYLVNRAIQMIPPILSTNLCSLVPGKDRLAVSVIWKINKFGEIIDTWIGRSIIHSTCKLSYKDAQNVIDNGSLPLEFTNSKPSKIFASGINLDKNLHRKKNLIKNVENSIIALNSFAKILRKNRFNSSCLSIGLPKLAFSLDNHSNPTSAYIYELNLSNFMIEELMILANVSIARYIYINKGNVSFLRRHSKPLSDRLEKICSKIQKLGYNFDSTSAGTIQSSLNLISDPIKKNVTGFLLVSAFKPANYFCLDDANGDIDFAHHYALNTPLYTHYTSPIRRYPDIVVHRLLLACLNHKNDQTEIQKTLKCLTAKRLSEIANHSNFRKENAKIASKESTTLYLYKYLVSKDSENNFKKTVAYIYNIDSSKIKIFVPKFALETELTFSHIAQPSKKYSPMGIEFKLKRWKCASDFCSVEMFWDKISDQKKKTTGSNLSSDTECDLDVAMKSLNIKTEIIEYPTCLTAPVSPKAVPSDNFTKILRIFDKIHIYLVPELSKNKINIKPIYVLP</sequence>
<evidence type="ECO:0000259" key="1">
    <source>
        <dbReference type="SMART" id="SM00955"/>
    </source>
</evidence>
<dbReference type="Proteomes" id="UP000245383">
    <property type="component" value="Unassembled WGS sequence"/>
</dbReference>
<dbReference type="EMBL" id="MBFR01000186">
    <property type="protein sequence ID" value="PVU91775.1"/>
    <property type="molecule type" value="Genomic_DNA"/>
</dbReference>
<reference evidence="2 3" key="1">
    <citation type="journal article" date="2018" name="MBio">
        <title>Comparative Genomics Reveals the Core Gene Toolbox for the Fungus-Insect Symbiosis.</title>
        <authorList>
            <person name="Wang Y."/>
            <person name="Stata M."/>
            <person name="Wang W."/>
            <person name="Stajich J.E."/>
            <person name="White M.M."/>
            <person name="Moncalvo J.M."/>
        </authorList>
    </citation>
    <scope>NUCLEOTIDE SEQUENCE [LARGE SCALE GENOMIC DNA]</scope>
    <source>
        <strain evidence="2 3">SWE-8-4</strain>
    </source>
</reference>
<dbReference type="AlphaFoldDB" id="A0A2T9YHI7"/>
<feature type="domain" description="RNB" evidence="1">
    <location>
        <begin position="325"/>
        <end position="684"/>
    </location>
</feature>
<proteinExistence type="predicted"/>
<dbReference type="OrthoDB" id="372421at2759"/>
<dbReference type="GO" id="GO:0003723">
    <property type="term" value="F:RNA binding"/>
    <property type="evidence" value="ECO:0007669"/>
    <property type="project" value="InterPro"/>
</dbReference>